<proteinExistence type="predicted"/>
<geneLocation type="plasmid" evidence="2 3">
    <name>pDE2</name>
</geneLocation>
<dbReference type="InterPro" id="IPR050266">
    <property type="entry name" value="AB_hydrolase_sf"/>
</dbReference>
<dbReference type="PANTHER" id="PTHR43798:SF33">
    <property type="entry name" value="HYDROLASE, PUTATIVE (AFU_ORTHOLOGUE AFUA_2G14860)-RELATED"/>
    <property type="match status" value="1"/>
</dbReference>
<sequence>MSIDPENGTLNLGGHRIACTRVGRGPAVALIHGIPTHRHLWRNVIPTLVSAGREVIALDLLGYGDSDKPQDADLGILAQADIVAKALRMLGWERGAIVGHDIGGGIAQLIALAEPEMFDRLILVDSIVYDSFPEPGIARLKEPVWDDILGAPDFDLKKGLAKGLSRGMVHGEKVTSELIDAYERPFSGVEGRRAYLRAARALRTEELATRSDAIERLNVPTLIIWGAKDVFQPIELGIRLAAALTNGRFERIDQAGHFLPEDAPDELAALILPFLAPSRGA</sequence>
<dbReference type="GO" id="GO:0016020">
    <property type="term" value="C:membrane"/>
    <property type="evidence" value="ECO:0007669"/>
    <property type="project" value="TreeGrafter"/>
</dbReference>
<dbReference type="AlphaFoldDB" id="A0A0S3F627"/>
<dbReference type="SUPFAM" id="SSF53474">
    <property type="entry name" value="alpha/beta-Hydrolases"/>
    <property type="match status" value="1"/>
</dbReference>
<dbReference type="Proteomes" id="UP000056968">
    <property type="component" value="Plasmid pDE2"/>
</dbReference>
<reference evidence="2 3" key="1">
    <citation type="submission" date="2015-11" db="EMBL/GenBank/DDBJ databases">
        <title>A Two-component Flavoprotein Monooxygenase System MeaXY Responsible for para-Hydroxylation of 2-Methyl-6-ethylaniline and 2,6-Diethylaniline in Sphingobium baderi DE-13.</title>
        <authorList>
            <person name="Cheng M."/>
            <person name="Meng Q."/>
            <person name="Yang Y."/>
            <person name="Chu C."/>
            <person name="Yan X."/>
            <person name="He J."/>
            <person name="Li S."/>
        </authorList>
    </citation>
    <scope>NUCLEOTIDE SEQUENCE [LARGE SCALE GENOMIC DNA]</scope>
    <source>
        <strain evidence="2 3">DE-13</strain>
        <plasmid evidence="3">Plasmid pDE2</plasmid>
    </source>
</reference>
<dbReference type="OrthoDB" id="9804723at2"/>
<evidence type="ECO:0000313" key="3">
    <source>
        <dbReference type="Proteomes" id="UP000056968"/>
    </source>
</evidence>
<evidence type="ECO:0000259" key="1">
    <source>
        <dbReference type="Pfam" id="PF00561"/>
    </source>
</evidence>
<organism evidence="2 3">
    <name type="scientific">Sphingobium baderi</name>
    <dbReference type="NCBI Taxonomy" id="1332080"/>
    <lineage>
        <taxon>Bacteria</taxon>
        <taxon>Pseudomonadati</taxon>
        <taxon>Pseudomonadota</taxon>
        <taxon>Alphaproteobacteria</taxon>
        <taxon>Sphingomonadales</taxon>
        <taxon>Sphingomonadaceae</taxon>
        <taxon>Sphingobium</taxon>
    </lineage>
</organism>
<dbReference type="EMBL" id="CP013266">
    <property type="protein sequence ID" value="ALR23097.1"/>
    <property type="molecule type" value="Genomic_DNA"/>
</dbReference>
<dbReference type="InterPro" id="IPR029058">
    <property type="entry name" value="AB_hydrolase_fold"/>
</dbReference>
<evidence type="ECO:0000313" key="2">
    <source>
        <dbReference type="EMBL" id="ALR23097.1"/>
    </source>
</evidence>
<dbReference type="PRINTS" id="PR00412">
    <property type="entry name" value="EPOXHYDRLASE"/>
</dbReference>
<gene>
    <name evidence="2" type="ORF">ATN00_21675</name>
</gene>
<dbReference type="GO" id="GO:0003824">
    <property type="term" value="F:catalytic activity"/>
    <property type="evidence" value="ECO:0007669"/>
    <property type="project" value="InterPro"/>
</dbReference>
<protein>
    <recommendedName>
        <fullName evidence="1">AB hydrolase-1 domain-containing protein</fullName>
    </recommendedName>
</protein>
<name>A0A0S3F627_9SPHN</name>
<dbReference type="InterPro" id="IPR000639">
    <property type="entry name" value="Epox_hydrolase-like"/>
</dbReference>
<dbReference type="KEGG" id="sbd:ATN00_21675"/>
<dbReference type="InterPro" id="IPR000073">
    <property type="entry name" value="AB_hydrolase_1"/>
</dbReference>
<feature type="domain" description="AB hydrolase-1" evidence="1">
    <location>
        <begin position="26"/>
        <end position="134"/>
    </location>
</feature>
<dbReference type="PANTHER" id="PTHR43798">
    <property type="entry name" value="MONOACYLGLYCEROL LIPASE"/>
    <property type="match status" value="1"/>
</dbReference>
<keyword evidence="2" id="KW-0614">Plasmid</keyword>
<dbReference type="Gene3D" id="3.40.50.1820">
    <property type="entry name" value="alpha/beta hydrolase"/>
    <property type="match status" value="1"/>
</dbReference>
<keyword evidence="3" id="KW-1185">Reference proteome</keyword>
<dbReference type="Pfam" id="PF00561">
    <property type="entry name" value="Abhydrolase_1"/>
    <property type="match status" value="1"/>
</dbReference>
<dbReference type="RefSeq" id="WP_062069444.1">
    <property type="nucleotide sequence ID" value="NZ_CP013266.1"/>
</dbReference>
<dbReference type="PRINTS" id="PR00111">
    <property type="entry name" value="ABHYDROLASE"/>
</dbReference>
<accession>A0A0S3F627</accession>